<keyword evidence="1" id="KW-0812">Transmembrane</keyword>
<gene>
    <name evidence="2" type="ORF">OsI_03497</name>
</gene>
<evidence type="ECO:0000313" key="3">
    <source>
        <dbReference type="Proteomes" id="UP000007015"/>
    </source>
</evidence>
<sequence>MADLKIGRPVAGVASLNQPLAESCKASASQPGDDSNSECSSGASSAIALGIVAANCGAAIYHSWHDPWSVAFVVASFLILVLLFLALRVYESSPRGSRRSLHVKAGVWALSTALTIMFSYKVAAFMPFPVAAVVWVTAGSTIFAGFYMLFFCRDEVEPAVEEKPAKHPESKSDSDTHVTMLDSKKDFVCPILVLIRTHEPELDSDTRIHVQNSSPNLKVLEIKNDFFDDRRASTDVPDFWEKNMGAAECVQNHLSTVTFYLNSECFQGRSYIDLSKLLLMRARALERLSIKYRRLEDQDRYSAELESVQSELPLWPRASPGALVEIRAVDRLPSWY</sequence>
<dbReference type="PANTHER" id="PTHR46610:SF2">
    <property type="entry name" value="OS01G0714600 PROTEIN"/>
    <property type="match status" value="1"/>
</dbReference>
<keyword evidence="1" id="KW-1133">Transmembrane helix</keyword>
<dbReference type="EMBL" id="CM000126">
    <property type="protein sequence ID" value="EEC71381.1"/>
    <property type="molecule type" value="Genomic_DNA"/>
</dbReference>
<accession>B8A8N7</accession>
<evidence type="ECO:0000256" key="1">
    <source>
        <dbReference type="SAM" id="Phobius"/>
    </source>
</evidence>
<dbReference type="HOGENOM" id="CLU_827385_0_0_1"/>
<dbReference type="AlphaFoldDB" id="B8A8N7"/>
<feature type="transmembrane region" description="Helical" evidence="1">
    <location>
        <begin position="46"/>
        <end position="64"/>
    </location>
</feature>
<evidence type="ECO:0000313" key="2">
    <source>
        <dbReference type="EMBL" id="EEC71381.1"/>
    </source>
</evidence>
<proteinExistence type="predicted"/>
<dbReference type="InterPro" id="IPR045501">
    <property type="entry name" value="DUF6490"/>
</dbReference>
<feature type="transmembrane region" description="Helical" evidence="1">
    <location>
        <begin position="126"/>
        <end position="150"/>
    </location>
</feature>
<feature type="transmembrane region" description="Helical" evidence="1">
    <location>
        <begin position="70"/>
        <end position="89"/>
    </location>
</feature>
<keyword evidence="3" id="KW-1185">Reference proteome</keyword>
<organism evidence="2 3">
    <name type="scientific">Oryza sativa subsp. indica</name>
    <name type="common">Rice</name>
    <dbReference type="NCBI Taxonomy" id="39946"/>
    <lineage>
        <taxon>Eukaryota</taxon>
        <taxon>Viridiplantae</taxon>
        <taxon>Streptophyta</taxon>
        <taxon>Embryophyta</taxon>
        <taxon>Tracheophyta</taxon>
        <taxon>Spermatophyta</taxon>
        <taxon>Magnoliopsida</taxon>
        <taxon>Liliopsida</taxon>
        <taxon>Poales</taxon>
        <taxon>Poaceae</taxon>
        <taxon>BOP clade</taxon>
        <taxon>Oryzoideae</taxon>
        <taxon>Oryzeae</taxon>
        <taxon>Oryzinae</taxon>
        <taxon>Oryza</taxon>
        <taxon>Oryza sativa</taxon>
    </lineage>
</organism>
<keyword evidence="1" id="KW-0472">Membrane</keyword>
<dbReference type="Gramene" id="BGIOSGA004326-TA">
    <property type="protein sequence ID" value="BGIOSGA004326-PA"/>
    <property type="gene ID" value="BGIOSGA004326"/>
</dbReference>
<dbReference type="PANTHER" id="PTHR46610">
    <property type="entry name" value="OS05G0181300 PROTEIN"/>
    <property type="match status" value="1"/>
</dbReference>
<name>B8A8N7_ORYSI</name>
<reference evidence="2 3" key="1">
    <citation type="journal article" date="2005" name="PLoS Biol.">
        <title>The genomes of Oryza sativa: a history of duplications.</title>
        <authorList>
            <person name="Yu J."/>
            <person name="Wang J."/>
            <person name="Lin W."/>
            <person name="Li S."/>
            <person name="Li H."/>
            <person name="Zhou J."/>
            <person name="Ni P."/>
            <person name="Dong W."/>
            <person name="Hu S."/>
            <person name="Zeng C."/>
            <person name="Zhang J."/>
            <person name="Zhang Y."/>
            <person name="Li R."/>
            <person name="Xu Z."/>
            <person name="Li S."/>
            <person name="Li X."/>
            <person name="Zheng H."/>
            <person name="Cong L."/>
            <person name="Lin L."/>
            <person name="Yin J."/>
            <person name="Geng J."/>
            <person name="Li G."/>
            <person name="Shi J."/>
            <person name="Liu J."/>
            <person name="Lv H."/>
            <person name="Li J."/>
            <person name="Wang J."/>
            <person name="Deng Y."/>
            <person name="Ran L."/>
            <person name="Shi X."/>
            <person name="Wang X."/>
            <person name="Wu Q."/>
            <person name="Li C."/>
            <person name="Ren X."/>
            <person name="Wang J."/>
            <person name="Wang X."/>
            <person name="Li D."/>
            <person name="Liu D."/>
            <person name="Zhang X."/>
            <person name="Ji Z."/>
            <person name="Zhao W."/>
            <person name="Sun Y."/>
            <person name="Zhang Z."/>
            <person name="Bao J."/>
            <person name="Han Y."/>
            <person name="Dong L."/>
            <person name="Ji J."/>
            <person name="Chen P."/>
            <person name="Wu S."/>
            <person name="Liu J."/>
            <person name="Xiao Y."/>
            <person name="Bu D."/>
            <person name="Tan J."/>
            <person name="Yang L."/>
            <person name="Ye C."/>
            <person name="Zhang J."/>
            <person name="Xu J."/>
            <person name="Zhou Y."/>
            <person name="Yu Y."/>
            <person name="Zhang B."/>
            <person name="Zhuang S."/>
            <person name="Wei H."/>
            <person name="Liu B."/>
            <person name="Lei M."/>
            <person name="Yu H."/>
            <person name="Li Y."/>
            <person name="Xu H."/>
            <person name="Wei S."/>
            <person name="He X."/>
            <person name="Fang L."/>
            <person name="Zhang Z."/>
            <person name="Zhang Y."/>
            <person name="Huang X."/>
            <person name="Su Z."/>
            <person name="Tong W."/>
            <person name="Li J."/>
            <person name="Tong Z."/>
            <person name="Li S."/>
            <person name="Ye J."/>
            <person name="Wang L."/>
            <person name="Fang L."/>
            <person name="Lei T."/>
            <person name="Chen C."/>
            <person name="Chen H."/>
            <person name="Xu Z."/>
            <person name="Li H."/>
            <person name="Huang H."/>
            <person name="Zhang F."/>
            <person name="Xu H."/>
            <person name="Li N."/>
            <person name="Zhao C."/>
            <person name="Li S."/>
            <person name="Dong L."/>
            <person name="Huang Y."/>
            <person name="Li L."/>
            <person name="Xi Y."/>
            <person name="Qi Q."/>
            <person name="Li W."/>
            <person name="Zhang B."/>
            <person name="Hu W."/>
            <person name="Zhang Y."/>
            <person name="Tian X."/>
            <person name="Jiao Y."/>
            <person name="Liang X."/>
            <person name="Jin J."/>
            <person name="Gao L."/>
            <person name="Zheng W."/>
            <person name="Hao B."/>
            <person name="Liu S."/>
            <person name="Wang W."/>
            <person name="Yuan L."/>
            <person name="Cao M."/>
            <person name="McDermott J."/>
            <person name="Samudrala R."/>
            <person name="Wang J."/>
            <person name="Wong G.K."/>
            <person name="Yang H."/>
        </authorList>
    </citation>
    <scope>NUCLEOTIDE SEQUENCE [LARGE SCALE GENOMIC DNA]</scope>
    <source>
        <strain evidence="3">cv. 93-11</strain>
    </source>
</reference>
<feature type="transmembrane region" description="Helical" evidence="1">
    <location>
        <begin position="101"/>
        <end position="120"/>
    </location>
</feature>
<dbReference type="Proteomes" id="UP000007015">
    <property type="component" value="Chromosome 1"/>
</dbReference>
<protein>
    <submittedName>
        <fullName evidence="2">Uncharacterized protein</fullName>
    </submittedName>
</protein>
<dbReference type="Pfam" id="PF20100">
    <property type="entry name" value="DUF6490"/>
    <property type="match status" value="1"/>
</dbReference>